<comment type="similarity">
    <text evidence="1">Belongs to the LysR transcriptional regulatory family.</text>
</comment>
<dbReference type="Pfam" id="PF03466">
    <property type="entry name" value="LysR_substrate"/>
    <property type="match status" value="1"/>
</dbReference>
<dbReference type="Gene3D" id="3.40.190.290">
    <property type="match status" value="1"/>
</dbReference>
<keyword evidence="3 6" id="KW-0238">DNA-binding</keyword>
<protein>
    <submittedName>
        <fullName evidence="6">DNA-binding transcriptional LysR family regulator</fullName>
    </submittedName>
</protein>
<dbReference type="PROSITE" id="PS50931">
    <property type="entry name" value="HTH_LYSR"/>
    <property type="match status" value="1"/>
</dbReference>
<evidence type="ECO:0000256" key="3">
    <source>
        <dbReference type="ARBA" id="ARBA00023125"/>
    </source>
</evidence>
<dbReference type="InterPro" id="IPR005119">
    <property type="entry name" value="LysR_subst-bd"/>
</dbReference>
<keyword evidence="7" id="KW-1185">Reference proteome</keyword>
<evidence type="ECO:0000313" key="7">
    <source>
        <dbReference type="Proteomes" id="UP001209755"/>
    </source>
</evidence>
<dbReference type="GO" id="GO:0003677">
    <property type="term" value="F:DNA binding"/>
    <property type="evidence" value="ECO:0007669"/>
    <property type="project" value="UniProtKB-KW"/>
</dbReference>
<feature type="domain" description="HTH lysR-type" evidence="5">
    <location>
        <begin position="1"/>
        <end position="34"/>
    </location>
</feature>
<evidence type="ECO:0000256" key="2">
    <source>
        <dbReference type="ARBA" id="ARBA00023015"/>
    </source>
</evidence>
<dbReference type="SUPFAM" id="SSF53850">
    <property type="entry name" value="Periplasmic binding protein-like II"/>
    <property type="match status" value="1"/>
</dbReference>
<evidence type="ECO:0000256" key="4">
    <source>
        <dbReference type="ARBA" id="ARBA00023163"/>
    </source>
</evidence>
<dbReference type="Proteomes" id="UP001209755">
    <property type="component" value="Unassembled WGS sequence"/>
</dbReference>
<dbReference type="EMBL" id="JAOQNS010000005">
    <property type="protein sequence ID" value="MCW2307676.1"/>
    <property type="molecule type" value="Genomic_DNA"/>
</dbReference>
<evidence type="ECO:0000259" key="5">
    <source>
        <dbReference type="PROSITE" id="PS50931"/>
    </source>
</evidence>
<dbReference type="Pfam" id="PF00126">
    <property type="entry name" value="HTH_1"/>
    <property type="match status" value="1"/>
</dbReference>
<proteinExistence type="inferred from homology"/>
<dbReference type="InterPro" id="IPR036388">
    <property type="entry name" value="WH-like_DNA-bd_sf"/>
</dbReference>
<dbReference type="InterPro" id="IPR036390">
    <property type="entry name" value="WH_DNA-bd_sf"/>
</dbReference>
<accession>A0ABT3HBC1</accession>
<keyword evidence="4" id="KW-0804">Transcription</keyword>
<dbReference type="PANTHER" id="PTHR30419">
    <property type="entry name" value="HTH-TYPE TRANSCRIPTIONAL REGULATOR YBHD"/>
    <property type="match status" value="1"/>
</dbReference>
<dbReference type="Gene3D" id="1.10.10.10">
    <property type="entry name" value="Winged helix-like DNA-binding domain superfamily/Winged helix DNA-binding domain"/>
    <property type="match status" value="1"/>
</dbReference>
<name>A0ABT3HBC1_9HYPH</name>
<evidence type="ECO:0000256" key="1">
    <source>
        <dbReference type="ARBA" id="ARBA00009437"/>
    </source>
</evidence>
<dbReference type="SUPFAM" id="SSF46785">
    <property type="entry name" value="Winged helix' DNA-binding domain"/>
    <property type="match status" value="1"/>
</dbReference>
<reference evidence="7" key="1">
    <citation type="submission" date="2023-07" db="EMBL/GenBank/DDBJ databases">
        <title>Genome sequencing of Purple Non-Sulfur Bacteria from various extreme environments.</title>
        <authorList>
            <person name="Mayer M."/>
        </authorList>
    </citation>
    <scope>NUCLEOTIDE SEQUENCE [LARGE SCALE GENOMIC DNA]</scope>
    <source>
        <strain evidence="7">DSM 17935</strain>
    </source>
</reference>
<dbReference type="InterPro" id="IPR050950">
    <property type="entry name" value="HTH-type_LysR_regulators"/>
</dbReference>
<sequence length="294" mass="31856">MRRSQPSLSQAIRDIETTLQTPLFHRTGRGMELTGEGEAFAKAIAEPLAALDRAIYRASRNPEVKGRVTIAVPPSLSPWATKTLTATTVPHHPGLLIRIIEGHPVHMIEWLQKGEIDLALLYGPVQKLHFKLTPLFREPLVLIAKRSAGLDPAKPVEFQELGRLPLILPSRPFGIRAVVDLAAQQAGIRVALFLESDSGTSMRSMASEGLGYAIQPQSVTVASAEQMQLSWAPLVNPALEREVILAEPSDRAPGRAVEAATSMLAAAVCDLENDPAWDIAVSPVCRRLAASRKA</sequence>
<comment type="caution">
    <text evidence="6">The sequence shown here is derived from an EMBL/GenBank/DDBJ whole genome shotgun (WGS) entry which is preliminary data.</text>
</comment>
<gene>
    <name evidence="6" type="ORF">M2319_002013</name>
</gene>
<keyword evidence="2" id="KW-0805">Transcription regulation</keyword>
<dbReference type="InterPro" id="IPR000847">
    <property type="entry name" value="LysR_HTH_N"/>
</dbReference>
<evidence type="ECO:0000313" key="6">
    <source>
        <dbReference type="EMBL" id="MCW2307676.1"/>
    </source>
</evidence>
<organism evidence="6 7">
    <name type="scientific">Rhodobium gokarnense</name>
    <dbReference type="NCBI Taxonomy" id="364296"/>
    <lineage>
        <taxon>Bacteria</taxon>
        <taxon>Pseudomonadati</taxon>
        <taxon>Pseudomonadota</taxon>
        <taxon>Alphaproteobacteria</taxon>
        <taxon>Hyphomicrobiales</taxon>
        <taxon>Rhodobiaceae</taxon>
        <taxon>Rhodobium</taxon>
    </lineage>
</organism>